<reference evidence="4 5" key="1">
    <citation type="submission" date="2019-08" db="EMBL/GenBank/DDBJ databases">
        <authorList>
            <person name="Dhanesh K."/>
            <person name="Kumar G."/>
            <person name="Sasikala C."/>
            <person name="Venkata Ramana C."/>
        </authorList>
    </citation>
    <scope>NUCLEOTIDE SEQUENCE [LARGE SCALE GENOMIC DNA]</scope>
    <source>
        <strain evidence="4 5">JC645</strain>
    </source>
</reference>
<dbReference type="Proteomes" id="UP000324479">
    <property type="component" value="Unassembled WGS sequence"/>
</dbReference>
<feature type="compositionally biased region" description="Low complexity" evidence="1">
    <location>
        <begin position="11"/>
        <end position="25"/>
    </location>
</feature>
<dbReference type="Pfam" id="PF22725">
    <property type="entry name" value="GFO_IDH_MocA_C3"/>
    <property type="match status" value="1"/>
</dbReference>
<evidence type="ECO:0000256" key="1">
    <source>
        <dbReference type="SAM" id="MobiDB-lite"/>
    </source>
</evidence>
<evidence type="ECO:0000259" key="2">
    <source>
        <dbReference type="Pfam" id="PF01408"/>
    </source>
</evidence>
<accession>A0A5M6DI40</accession>
<sequence length="453" mass="49680">MKKTDRTSPAESASRQPNSESSSRQPSRREFLSKGSAASAGLAGAAVLGRAVRGAEPEAGSSEPVRLGIIGLGGRGTGALNDTLSINDNVRLVATADLDPKKHQVLKRLDKYGDKVAVPENKQHSGIDSYKHILDDADVDLVLLTTPPGFRPQYLLEAVMSGKHVFAEKPTCVDPVGYRMCLDAHQKALDNNTAIVTGTQYRRQTNYVEAIRRIHEGAIGDLINMTARYCSRGIWYRARKEEMTDTEYQLYNWMHFIWLSGDQIVEQAVHNIDTMNWVMNANPVSAFGGGGRFTRPEDSEMWDSMAIDYTYPGNRQVSFMCRQIPGAAADNSNVIYGSEGIATILGGNGGATITDRDGKEIWSMKGDIGAAYKQEHKDLVDSIRSGKPIVELKQTADSSMTAVLGRIAAYTGQNVSWDFLVKDSELGLFPEDFNVKNSRPEPQFAIPGKTELI</sequence>
<dbReference type="InterPro" id="IPR006311">
    <property type="entry name" value="TAT_signal"/>
</dbReference>
<keyword evidence="5" id="KW-1185">Reference proteome</keyword>
<protein>
    <submittedName>
        <fullName evidence="4">Gfo/Idh/MocA family oxidoreductase</fullName>
    </submittedName>
</protein>
<dbReference type="InterPro" id="IPR036291">
    <property type="entry name" value="NAD(P)-bd_dom_sf"/>
</dbReference>
<dbReference type="PANTHER" id="PTHR43818">
    <property type="entry name" value="BCDNA.GH03377"/>
    <property type="match status" value="1"/>
</dbReference>
<name>A0A5M6DI40_9BACT</name>
<dbReference type="InterPro" id="IPR055170">
    <property type="entry name" value="GFO_IDH_MocA-like_dom"/>
</dbReference>
<proteinExistence type="predicted"/>
<comment type="caution">
    <text evidence="4">The sequence shown here is derived from an EMBL/GenBank/DDBJ whole genome shotgun (WGS) entry which is preliminary data.</text>
</comment>
<dbReference type="Gene3D" id="3.30.360.10">
    <property type="entry name" value="Dihydrodipicolinate Reductase, domain 2"/>
    <property type="match status" value="1"/>
</dbReference>
<dbReference type="RefSeq" id="WP_150074678.1">
    <property type="nucleotide sequence ID" value="NZ_VWOX01000002.1"/>
</dbReference>
<dbReference type="PROSITE" id="PS51318">
    <property type="entry name" value="TAT"/>
    <property type="match status" value="1"/>
</dbReference>
<feature type="domain" description="GFO/IDH/MocA-like oxidoreductase" evidence="3">
    <location>
        <begin position="208"/>
        <end position="342"/>
    </location>
</feature>
<dbReference type="InterPro" id="IPR000683">
    <property type="entry name" value="Gfo/Idh/MocA-like_OxRdtase_N"/>
</dbReference>
<organism evidence="4 5">
    <name type="scientific">Roseiconus nitratireducens</name>
    <dbReference type="NCBI Taxonomy" id="2605748"/>
    <lineage>
        <taxon>Bacteria</taxon>
        <taxon>Pseudomonadati</taxon>
        <taxon>Planctomycetota</taxon>
        <taxon>Planctomycetia</taxon>
        <taxon>Pirellulales</taxon>
        <taxon>Pirellulaceae</taxon>
        <taxon>Roseiconus</taxon>
    </lineage>
</organism>
<feature type="region of interest" description="Disordered" evidence="1">
    <location>
        <begin position="1"/>
        <end position="36"/>
    </location>
</feature>
<dbReference type="PANTHER" id="PTHR43818:SF5">
    <property type="entry name" value="OXIDOREDUCTASE FAMILY PROTEIN"/>
    <property type="match status" value="1"/>
</dbReference>
<dbReference type="InterPro" id="IPR050463">
    <property type="entry name" value="Gfo/Idh/MocA_oxidrdct_glycsds"/>
</dbReference>
<dbReference type="GO" id="GO:0000166">
    <property type="term" value="F:nucleotide binding"/>
    <property type="evidence" value="ECO:0007669"/>
    <property type="project" value="InterPro"/>
</dbReference>
<gene>
    <name evidence="4" type="ORF">FYK55_02760</name>
</gene>
<dbReference type="Gene3D" id="3.40.50.720">
    <property type="entry name" value="NAD(P)-binding Rossmann-like Domain"/>
    <property type="match status" value="1"/>
</dbReference>
<evidence type="ECO:0000259" key="3">
    <source>
        <dbReference type="Pfam" id="PF22725"/>
    </source>
</evidence>
<feature type="domain" description="Gfo/Idh/MocA-like oxidoreductase N-terminal" evidence="2">
    <location>
        <begin position="66"/>
        <end position="176"/>
    </location>
</feature>
<dbReference type="AlphaFoldDB" id="A0A5M6DI40"/>
<dbReference type="EMBL" id="VWOX01000002">
    <property type="protein sequence ID" value="KAA5545859.1"/>
    <property type="molecule type" value="Genomic_DNA"/>
</dbReference>
<evidence type="ECO:0000313" key="5">
    <source>
        <dbReference type="Proteomes" id="UP000324479"/>
    </source>
</evidence>
<dbReference type="Pfam" id="PF01408">
    <property type="entry name" value="GFO_IDH_MocA"/>
    <property type="match status" value="1"/>
</dbReference>
<dbReference type="SUPFAM" id="SSF51735">
    <property type="entry name" value="NAD(P)-binding Rossmann-fold domains"/>
    <property type="match status" value="1"/>
</dbReference>
<evidence type="ECO:0000313" key="4">
    <source>
        <dbReference type="EMBL" id="KAA5545859.1"/>
    </source>
</evidence>
<dbReference type="SUPFAM" id="SSF55347">
    <property type="entry name" value="Glyceraldehyde-3-phosphate dehydrogenase-like, C-terminal domain"/>
    <property type="match status" value="1"/>
</dbReference>